<sequence>MNMEGQQYCKVRYPSSVDEETAVLMKKEIFSSNYFCSSKTPLFNDKYPMHVLPHPENPIVFTHRISYDTGKDIYYENGITNKVYLEFWDRGILEFNNIVYYPSYDHTRNQSCRIAYLTRDNFGENFRKSSYIVWKFDYSPTNLQILEGTVRLQHSTLNPDTQIVWYICKLTDNDPTDHKNLNWKIIWFNPIINQRNQHNHLYINVLDDVSITYLIKGGTGFMLRVELRGGHTWEDAQLFRQNMDERDPQGLYAQSETSPFGMDIRIKLKQKKIDEHNSKRSIVYHASTKEEITNNPSDPFVTGLFNNTYRLNILPHQEKSNTFLHRMSYNARTDAYYENGIIEKKYLRIWRRGTLKCKNIAYDADDRSNTIYLCKNPFSTVCSPSLIMWKFDYRPGNLLISSLSVKLDTAMERNYYISWSILALPSNKNQNPEWKSIKFETEMVSHDVVNYFSWNGRIDISDLVKYEYGFILKGEIVYCSRELSWIEAVLFKQRMNKPMPLMDDDENFGMDIRVELVPDITCDPLPLIQWKGNFSAILNDKSTCDFIIILKQNECTGELQDCFPDFKGYFYVHSHILLAYSDYFRAMFNSNMLEVNERRLELCGVSYLMMDKILYFMYYGEILPVNGLSQWYELLYGATRFFVQTLIQRCEKEISKYVTKSNINEIHGLAMDCGAQQLVRYCDMFYIGDESYENRI</sequence>
<evidence type="ECO:0000313" key="3">
    <source>
        <dbReference type="Proteomes" id="UP000789375"/>
    </source>
</evidence>
<dbReference type="SMART" id="SM00225">
    <property type="entry name" value="BTB"/>
    <property type="match status" value="1"/>
</dbReference>
<dbReference type="InterPro" id="IPR011333">
    <property type="entry name" value="SKP1/BTB/POZ_sf"/>
</dbReference>
<dbReference type="Pfam" id="PF00651">
    <property type="entry name" value="BTB"/>
    <property type="match status" value="1"/>
</dbReference>
<dbReference type="AlphaFoldDB" id="A0A9N8ZDX6"/>
<dbReference type="InterPro" id="IPR038680">
    <property type="entry name" value="PAW_sf"/>
</dbReference>
<dbReference type="SUPFAM" id="SSF49785">
    <property type="entry name" value="Galactose-binding domain-like"/>
    <property type="match status" value="1"/>
</dbReference>
<dbReference type="InterPro" id="IPR006588">
    <property type="entry name" value="Peptide_N_glycanase_PAW_dom"/>
</dbReference>
<dbReference type="InterPro" id="IPR000210">
    <property type="entry name" value="BTB/POZ_dom"/>
</dbReference>
<dbReference type="Pfam" id="PF04721">
    <property type="entry name" value="PAW"/>
    <property type="match status" value="2"/>
</dbReference>
<dbReference type="CDD" id="cd18186">
    <property type="entry name" value="BTB_POZ_ZBTB_KLHL-like"/>
    <property type="match status" value="1"/>
</dbReference>
<evidence type="ECO:0000259" key="1">
    <source>
        <dbReference type="PROSITE" id="PS50097"/>
    </source>
</evidence>
<feature type="domain" description="BTB" evidence="1">
    <location>
        <begin position="544"/>
        <end position="622"/>
    </location>
</feature>
<dbReference type="EMBL" id="CAJVPP010000531">
    <property type="protein sequence ID" value="CAG8490842.1"/>
    <property type="molecule type" value="Genomic_DNA"/>
</dbReference>
<dbReference type="Gene3D" id="3.30.710.10">
    <property type="entry name" value="Potassium Channel Kv1.1, Chain A"/>
    <property type="match status" value="1"/>
</dbReference>
<gene>
    <name evidence="2" type="ORF">FMOSSE_LOCUS3524</name>
</gene>
<dbReference type="Proteomes" id="UP000789375">
    <property type="component" value="Unassembled WGS sequence"/>
</dbReference>
<dbReference type="Gene3D" id="2.60.120.1020">
    <property type="entry name" value="Peptide N glycanase, PAW domain"/>
    <property type="match status" value="2"/>
</dbReference>
<dbReference type="InterPro" id="IPR008979">
    <property type="entry name" value="Galactose-bd-like_sf"/>
</dbReference>
<proteinExistence type="predicted"/>
<protein>
    <submittedName>
        <fullName evidence="2">8961_t:CDS:1</fullName>
    </submittedName>
</protein>
<evidence type="ECO:0000313" key="2">
    <source>
        <dbReference type="EMBL" id="CAG8490842.1"/>
    </source>
</evidence>
<reference evidence="2" key="1">
    <citation type="submission" date="2021-06" db="EMBL/GenBank/DDBJ databases">
        <authorList>
            <person name="Kallberg Y."/>
            <person name="Tangrot J."/>
            <person name="Rosling A."/>
        </authorList>
    </citation>
    <scope>NUCLEOTIDE SEQUENCE</scope>
    <source>
        <strain evidence="2">87-6 pot B 2015</strain>
    </source>
</reference>
<dbReference type="GO" id="GO:0006516">
    <property type="term" value="P:glycoprotein catabolic process"/>
    <property type="evidence" value="ECO:0007669"/>
    <property type="project" value="InterPro"/>
</dbReference>
<comment type="caution">
    <text evidence="2">The sequence shown here is derived from an EMBL/GenBank/DDBJ whole genome shotgun (WGS) entry which is preliminary data.</text>
</comment>
<dbReference type="PROSITE" id="PS50097">
    <property type="entry name" value="BTB"/>
    <property type="match status" value="1"/>
</dbReference>
<dbReference type="GO" id="GO:0005737">
    <property type="term" value="C:cytoplasm"/>
    <property type="evidence" value="ECO:0007669"/>
    <property type="project" value="InterPro"/>
</dbReference>
<organism evidence="2 3">
    <name type="scientific">Funneliformis mosseae</name>
    <name type="common">Endomycorrhizal fungus</name>
    <name type="synonym">Glomus mosseae</name>
    <dbReference type="NCBI Taxonomy" id="27381"/>
    <lineage>
        <taxon>Eukaryota</taxon>
        <taxon>Fungi</taxon>
        <taxon>Fungi incertae sedis</taxon>
        <taxon>Mucoromycota</taxon>
        <taxon>Glomeromycotina</taxon>
        <taxon>Glomeromycetes</taxon>
        <taxon>Glomerales</taxon>
        <taxon>Glomeraceae</taxon>
        <taxon>Funneliformis</taxon>
    </lineage>
</organism>
<name>A0A9N8ZDX6_FUNMO</name>
<dbReference type="SUPFAM" id="SSF54695">
    <property type="entry name" value="POZ domain"/>
    <property type="match status" value="1"/>
</dbReference>
<accession>A0A9N8ZDX6</accession>
<keyword evidence="3" id="KW-1185">Reference proteome</keyword>
<dbReference type="PANTHER" id="PTHR24413">
    <property type="entry name" value="SPECKLE-TYPE POZ PROTEIN"/>
    <property type="match status" value="1"/>
</dbReference>